<comment type="caution">
    <text evidence="7">The sequence shown here is derived from an EMBL/GenBank/DDBJ whole genome shotgun (WGS) entry which is preliminary data.</text>
</comment>
<organism evidence="7 8">
    <name type="scientific">Spirosoma arboris</name>
    <dbReference type="NCBI Taxonomy" id="2682092"/>
    <lineage>
        <taxon>Bacteria</taxon>
        <taxon>Pseudomonadati</taxon>
        <taxon>Bacteroidota</taxon>
        <taxon>Cytophagia</taxon>
        <taxon>Cytophagales</taxon>
        <taxon>Cytophagaceae</taxon>
        <taxon>Spirosoma</taxon>
    </lineage>
</organism>
<keyword evidence="4 5" id="KW-0472">Membrane</keyword>
<dbReference type="GO" id="GO:0030416">
    <property type="term" value="P:methylamine metabolic process"/>
    <property type="evidence" value="ECO:0007669"/>
    <property type="project" value="InterPro"/>
</dbReference>
<reference evidence="7 8" key="1">
    <citation type="submission" date="2019-12" db="EMBL/GenBank/DDBJ databases">
        <title>Spirosoma sp. HMF4905 genome sequencing and assembly.</title>
        <authorList>
            <person name="Kang H."/>
            <person name="Cha I."/>
            <person name="Kim H."/>
            <person name="Joh K."/>
        </authorList>
    </citation>
    <scope>NUCLEOTIDE SEQUENCE [LARGE SCALE GENOMIC DNA]</scope>
    <source>
        <strain evidence="7 8">HMF4905</strain>
    </source>
</reference>
<feature type="transmembrane region" description="Helical" evidence="5">
    <location>
        <begin position="46"/>
        <end position="65"/>
    </location>
</feature>
<accession>A0A7K1SN27</accession>
<evidence type="ECO:0000256" key="4">
    <source>
        <dbReference type="ARBA" id="ARBA00023136"/>
    </source>
</evidence>
<dbReference type="Pfam" id="PF07291">
    <property type="entry name" value="MauE"/>
    <property type="match status" value="1"/>
</dbReference>
<dbReference type="InterPro" id="IPR036249">
    <property type="entry name" value="Thioredoxin-like_sf"/>
</dbReference>
<evidence type="ECO:0000256" key="2">
    <source>
        <dbReference type="ARBA" id="ARBA00022692"/>
    </source>
</evidence>
<feature type="transmembrane region" description="Helical" evidence="5">
    <location>
        <begin position="154"/>
        <end position="178"/>
    </location>
</feature>
<dbReference type="SUPFAM" id="SSF52833">
    <property type="entry name" value="Thioredoxin-like"/>
    <property type="match status" value="1"/>
</dbReference>
<protein>
    <submittedName>
        <fullName evidence="7">Redoxin domain-containing protein</fullName>
    </submittedName>
</protein>
<dbReference type="EMBL" id="WPIN01000021">
    <property type="protein sequence ID" value="MVM35205.1"/>
    <property type="molecule type" value="Genomic_DNA"/>
</dbReference>
<evidence type="ECO:0000259" key="6">
    <source>
        <dbReference type="PROSITE" id="PS51352"/>
    </source>
</evidence>
<evidence type="ECO:0000256" key="1">
    <source>
        <dbReference type="ARBA" id="ARBA00004141"/>
    </source>
</evidence>
<keyword evidence="8" id="KW-1185">Reference proteome</keyword>
<comment type="subcellular location">
    <subcellularLocation>
        <location evidence="1">Membrane</location>
        <topology evidence="1">Multi-pass membrane protein</topology>
    </subcellularLocation>
</comment>
<evidence type="ECO:0000256" key="3">
    <source>
        <dbReference type="ARBA" id="ARBA00022989"/>
    </source>
</evidence>
<dbReference type="UniPathway" id="UPA00895"/>
<feature type="transmembrane region" description="Helical" evidence="5">
    <location>
        <begin position="71"/>
        <end position="91"/>
    </location>
</feature>
<evidence type="ECO:0000313" key="8">
    <source>
        <dbReference type="Proteomes" id="UP000436006"/>
    </source>
</evidence>
<keyword evidence="2 5" id="KW-0812">Transmembrane</keyword>
<feature type="domain" description="Thioredoxin" evidence="6">
    <location>
        <begin position="204"/>
        <end position="341"/>
    </location>
</feature>
<dbReference type="InterPro" id="IPR009908">
    <property type="entry name" value="Methylamine_util_MauE"/>
</dbReference>
<dbReference type="AlphaFoldDB" id="A0A7K1SN27"/>
<sequence length="343" mass="37683">MFVMDFALLLVQVSLSLVFVIAAFAKLVSVEKTKRAVADFGIPGKLSFVVALLLSLSELVIGLLLQPFCWPWFGASAALFVLTIFTVAIVYHLLRGNSISCNCFGEMQTKLIGWTTVIRNGFFMSMAIFILTVGPSLKRVQVATWMSALPADQFLALLINGLTLFILIIGGWYIVYLLKNQGNLSLKLAELEGRLINIAPTKGLPIGAFAPFFSLLNKNNETETLTTLLASQKPLLLFFVNPDCGPCNQLLPKIVEWNNTYVGRLRIALITMVSSKGTSPPDYAILKTLIEQDRVVSKSFQSMSMPSAVLIRPDGTIGSPLAIGELAIRNLINWVLDEDKHTI</sequence>
<keyword evidence="3 5" id="KW-1133">Transmembrane helix</keyword>
<evidence type="ECO:0000256" key="5">
    <source>
        <dbReference type="SAM" id="Phobius"/>
    </source>
</evidence>
<proteinExistence type="predicted"/>
<evidence type="ECO:0000313" key="7">
    <source>
        <dbReference type="EMBL" id="MVM35205.1"/>
    </source>
</evidence>
<name>A0A7K1SN27_9BACT</name>
<dbReference type="GO" id="GO:0016020">
    <property type="term" value="C:membrane"/>
    <property type="evidence" value="ECO:0007669"/>
    <property type="project" value="UniProtKB-SubCell"/>
</dbReference>
<dbReference type="InterPro" id="IPR013766">
    <property type="entry name" value="Thioredoxin_domain"/>
</dbReference>
<feature type="transmembrane region" description="Helical" evidence="5">
    <location>
        <begin position="111"/>
        <end position="134"/>
    </location>
</feature>
<dbReference type="Proteomes" id="UP000436006">
    <property type="component" value="Unassembled WGS sequence"/>
</dbReference>
<dbReference type="Gene3D" id="3.40.30.10">
    <property type="entry name" value="Glutaredoxin"/>
    <property type="match status" value="1"/>
</dbReference>
<gene>
    <name evidence="7" type="ORF">GO755_34595</name>
</gene>
<dbReference type="PROSITE" id="PS51352">
    <property type="entry name" value="THIOREDOXIN_2"/>
    <property type="match status" value="1"/>
</dbReference>
<feature type="transmembrane region" description="Helical" evidence="5">
    <location>
        <begin position="6"/>
        <end position="25"/>
    </location>
</feature>